<feature type="region of interest" description="Disordered" evidence="1">
    <location>
        <begin position="1"/>
        <end position="27"/>
    </location>
</feature>
<dbReference type="OMA" id="GCLMTDF"/>
<organism evidence="2 3">
    <name type="scientific">Rosa chinensis</name>
    <name type="common">China rose</name>
    <dbReference type="NCBI Taxonomy" id="74649"/>
    <lineage>
        <taxon>Eukaryota</taxon>
        <taxon>Viridiplantae</taxon>
        <taxon>Streptophyta</taxon>
        <taxon>Embryophyta</taxon>
        <taxon>Tracheophyta</taxon>
        <taxon>Spermatophyta</taxon>
        <taxon>Magnoliopsida</taxon>
        <taxon>eudicotyledons</taxon>
        <taxon>Gunneridae</taxon>
        <taxon>Pentapetalae</taxon>
        <taxon>rosids</taxon>
        <taxon>fabids</taxon>
        <taxon>Rosales</taxon>
        <taxon>Rosaceae</taxon>
        <taxon>Rosoideae</taxon>
        <taxon>Rosoideae incertae sedis</taxon>
        <taxon>Rosa</taxon>
    </lineage>
</organism>
<sequence length="236" mass="26123">MAFPASLSSPSSSTPKFQINLSKPKPSQPQKCLILRLRHKPFQTSCTKVVSMAQFGEPNKGHNPGLQIKVVKEKLMETIPDPVKELPWKRAADIALKQLLVLGEKALKWCLIAFFVLSFFSDVILSISKNRELVIPFGLFVGCLVTDILKETLQQVLPISEEKGFEKHLIGIGCLFAAVKFISYGLPVPAQVFLLNVANGGFLQVLWLWRGLLNKSDEEDDVGNSTDASLVMDGKM</sequence>
<dbReference type="Proteomes" id="UP000238479">
    <property type="component" value="Chromosome 6"/>
</dbReference>
<proteinExistence type="predicted"/>
<evidence type="ECO:0000313" key="2">
    <source>
        <dbReference type="EMBL" id="PRQ27897.1"/>
    </source>
</evidence>
<feature type="compositionally biased region" description="Low complexity" evidence="1">
    <location>
        <begin position="1"/>
        <end position="13"/>
    </location>
</feature>
<reference evidence="2 3" key="1">
    <citation type="journal article" date="2018" name="Nat. Genet.">
        <title>The Rosa genome provides new insights in the design of modern roses.</title>
        <authorList>
            <person name="Bendahmane M."/>
        </authorList>
    </citation>
    <scope>NUCLEOTIDE SEQUENCE [LARGE SCALE GENOMIC DNA]</scope>
    <source>
        <strain evidence="3">cv. Old Blush</strain>
    </source>
</reference>
<dbReference type="STRING" id="74649.A0A2P6Q130"/>
<evidence type="ECO:0000313" key="3">
    <source>
        <dbReference type="Proteomes" id="UP000238479"/>
    </source>
</evidence>
<comment type="caution">
    <text evidence="2">The sequence shown here is derived from an EMBL/GenBank/DDBJ whole genome shotgun (WGS) entry which is preliminary data.</text>
</comment>
<protein>
    <submittedName>
        <fullName evidence="2">Uncharacterized protein</fullName>
    </submittedName>
</protein>
<gene>
    <name evidence="2" type="ORF">RchiOBHm_Chr6g0310221</name>
</gene>
<accession>A0A2P6Q130</accession>
<dbReference type="PANTHER" id="PTHR36000">
    <property type="entry name" value="DEFECTIVE 1273 PROTEIN, PUTATIVE-RELATED"/>
    <property type="match status" value="1"/>
</dbReference>
<dbReference type="Gramene" id="PRQ27897">
    <property type="protein sequence ID" value="PRQ27897"/>
    <property type="gene ID" value="RchiOBHm_Chr6g0310221"/>
</dbReference>
<dbReference type="EMBL" id="PDCK01000044">
    <property type="protein sequence ID" value="PRQ27897.1"/>
    <property type="molecule type" value="Genomic_DNA"/>
</dbReference>
<evidence type="ECO:0000256" key="1">
    <source>
        <dbReference type="SAM" id="MobiDB-lite"/>
    </source>
</evidence>
<keyword evidence="3" id="KW-1185">Reference proteome</keyword>
<dbReference type="PANTHER" id="PTHR36000:SF3">
    <property type="entry name" value="EMBRYO DEFECTIVE 1273"/>
    <property type="match status" value="1"/>
</dbReference>
<dbReference type="OrthoDB" id="742048at2759"/>
<dbReference type="AlphaFoldDB" id="A0A2P6Q130"/>
<name>A0A2P6Q130_ROSCH</name>